<feature type="signal peptide" evidence="2">
    <location>
        <begin position="1"/>
        <end position="18"/>
    </location>
</feature>
<name>A0A4U6XV08_9PEZI</name>
<keyword evidence="2" id="KW-0732">Signal</keyword>
<feature type="region of interest" description="Disordered" evidence="1">
    <location>
        <begin position="146"/>
        <end position="252"/>
    </location>
</feature>
<evidence type="ECO:0000256" key="2">
    <source>
        <dbReference type="SAM" id="SignalP"/>
    </source>
</evidence>
<proteinExistence type="predicted"/>
<comment type="caution">
    <text evidence="3">The sequence shown here is derived from an EMBL/GenBank/DDBJ whole genome shotgun (WGS) entry which is preliminary data.</text>
</comment>
<dbReference type="STRING" id="1306861.A0A4U6XV08"/>
<feature type="compositionally biased region" description="Low complexity" evidence="1">
    <location>
        <begin position="182"/>
        <end position="200"/>
    </location>
</feature>
<dbReference type="EMBL" id="PJEX01000005">
    <property type="protein sequence ID" value="TKW59768.1"/>
    <property type="molecule type" value="Genomic_DNA"/>
</dbReference>
<sequence length="285" mass="28111">MRHSLFFAVAALSYVAQSAVVDRRQVINIDGNGKVNVEGNGGAAVEVKTVDLQNSGAVLGKGGNGGGLGQGNIIAGILDSLNGNRGNQNGAAANCPPPPPPVTVTKTIYQNASVPAPLTIFVTQAALPPQVVTQLVTTTVPPAVPPPAVPPPAPPAAPAAAPASSQQPGLVIPGPPQPPPFAGLSSPSSRPPVASARPIAAEPPVALPQVGNPPAGGSPTTSMSLGGLRGSAAKKPAAGATPPVAANPIQPEPAVSGLELSKSLQLGNLLQQTIQLQARETPPSS</sequence>
<accession>A0A4U6XV08</accession>
<dbReference type="Proteomes" id="UP000310108">
    <property type="component" value="Unassembled WGS sequence"/>
</dbReference>
<feature type="compositionally biased region" description="Low complexity" evidence="1">
    <location>
        <begin position="233"/>
        <end position="248"/>
    </location>
</feature>
<evidence type="ECO:0000256" key="1">
    <source>
        <dbReference type="SAM" id="MobiDB-lite"/>
    </source>
</evidence>
<dbReference type="OrthoDB" id="4850466at2759"/>
<keyword evidence="4" id="KW-1185">Reference proteome</keyword>
<reference evidence="3 4" key="1">
    <citation type="journal article" date="2019" name="PLoS ONE">
        <title>Comparative genome analysis indicates high evolutionary potential of pathogenicity genes in Colletotrichum tanaceti.</title>
        <authorList>
            <person name="Lelwala R.V."/>
            <person name="Korhonen P.K."/>
            <person name="Young N.D."/>
            <person name="Scott J.B."/>
            <person name="Ades P.A."/>
            <person name="Gasser R.B."/>
            <person name="Taylor P.W.J."/>
        </authorList>
    </citation>
    <scope>NUCLEOTIDE SEQUENCE [LARGE SCALE GENOMIC DNA]</scope>
    <source>
        <strain evidence="3">BRIP57314</strain>
    </source>
</reference>
<gene>
    <name evidence="3" type="ORF">CTA1_10481</name>
</gene>
<feature type="compositionally biased region" description="Pro residues" evidence="1">
    <location>
        <begin position="146"/>
        <end position="157"/>
    </location>
</feature>
<feature type="chain" id="PRO_5020467977" evidence="2">
    <location>
        <begin position="19"/>
        <end position="285"/>
    </location>
</feature>
<evidence type="ECO:0000313" key="4">
    <source>
        <dbReference type="Proteomes" id="UP000310108"/>
    </source>
</evidence>
<feature type="compositionally biased region" description="Low complexity" evidence="1">
    <location>
        <begin position="158"/>
        <end position="172"/>
    </location>
</feature>
<protein>
    <submittedName>
        <fullName evidence="3">Uncharacterized protein</fullName>
    </submittedName>
</protein>
<organism evidence="3 4">
    <name type="scientific">Colletotrichum tanaceti</name>
    <dbReference type="NCBI Taxonomy" id="1306861"/>
    <lineage>
        <taxon>Eukaryota</taxon>
        <taxon>Fungi</taxon>
        <taxon>Dikarya</taxon>
        <taxon>Ascomycota</taxon>
        <taxon>Pezizomycotina</taxon>
        <taxon>Sordariomycetes</taxon>
        <taxon>Hypocreomycetidae</taxon>
        <taxon>Glomerellales</taxon>
        <taxon>Glomerellaceae</taxon>
        <taxon>Colletotrichum</taxon>
        <taxon>Colletotrichum destructivum species complex</taxon>
    </lineage>
</organism>
<dbReference type="AlphaFoldDB" id="A0A4U6XV08"/>
<evidence type="ECO:0000313" key="3">
    <source>
        <dbReference type="EMBL" id="TKW59768.1"/>
    </source>
</evidence>